<dbReference type="Proteomes" id="UP000554837">
    <property type="component" value="Unassembled WGS sequence"/>
</dbReference>
<dbReference type="PANTHER" id="PTHR38478:SF1">
    <property type="entry name" value="ZINC DEPENDENT METALLOPROTEASE DOMAIN LIPOPROTEIN"/>
    <property type="match status" value="1"/>
</dbReference>
<feature type="domain" description="DUF5118" evidence="5">
    <location>
        <begin position="52"/>
        <end position="94"/>
    </location>
</feature>
<feature type="signal peptide" evidence="2">
    <location>
        <begin position="1"/>
        <end position="25"/>
    </location>
</feature>
<dbReference type="InterPro" id="IPR034032">
    <property type="entry name" value="Zn_MMP-like_bac"/>
</dbReference>
<protein>
    <recommendedName>
        <fullName evidence="8">DUF5117 domain-containing protein</fullName>
    </recommendedName>
</protein>
<reference evidence="6 7" key="1">
    <citation type="submission" date="2020-08" db="EMBL/GenBank/DDBJ databases">
        <title>Genomic Encyclopedia of Type Strains, Phase IV (KMG-IV): sequencing the most valuable type-strain genomes for metagenomic binning, comparative biology and taxonomic classification.</title>
        <authorList>
            <person name="Goeker M."/>
        </authorList>
    </citation>
    <scope>NUCLEOTIDE SEQUENCE [LARGE SCALE GENOMIC DNA]</scope>
    <source>
        <strain evidence="6 7">DSM 23958</strain>
    </source>
</reference>
<dbReference type="Pfam" id="PF17162">
    <property type="entry name" value="DUF5118"/>
    <property type="match status" value="1"/>
</dbReference>
<dbReference type="PANTHER" id="PTHR38478">
    <property type="entry name" value="PEPTIDASE M1A AND M12B"/>
    <property type="match status" value="1"/>
</dbReference>
<accession>A0A840S1V0</accession>
<dbReference type="InterPro" id="IPR033428">
    <property type="entry name" value="DUF5118"/>
</dbReference>
<feature type="compositionally biased region" description="Low complexity" evidence="1">
    <location>
        <begin position="25"/>
        <end position="42"/>
    </location>
</feature>
<dbReference type="InterPro" id="IPR024079">
    <property type="entry name" value="MetalloPept_cat_dom_sf"/>
</dbReference>
<evidence type="ECO:0000313" key="7">
    <source>
        <dbReference type="Proteomes" id="UP000554837"/>
    </source>
</evidence>
<keyword evidence="7" id="KW-1185">Reference proteome</keyword>
<evidence type="ECO:0000256" key="1">
    <source>
        <dbReference type="SAM" id="MobiDB-lite"/>
    </source>
</evidence>
<feature type="domain" description="DUF5117" evidence="4">
    <location>
        <begin position="251"/>
        <end position="308"/>
    </location>
</feature>
<evidence type="ECO:0000259" key="3">
    <source>
        <dbReference type="Pfam" id="PF16313"/>
    </source>
</evidence>
<comment type="caution">
    <text evidence="6">The sequence shown here is derived from an EMBL/GenBank/DDBJ whole genome shotgun (WGS) entry which is preliminary data.</text>
</comment>
<dbReference type="CDD" id="cd04276">
    <property type="entry name" value="ZnMc_MMP_like_2"/>
    <property type="match status" value="1"/>
</dbReference>
<dbReference type="AlphaFoldDB" id="A0A840S1V0"/>
<dbReference type="Pfam" id="PF17148">
    <property type="entry name" value="DUF5117"/>
    <property type="match status" value="1"/>
</dbReference>
<evidence type="ECO:0000313" key="6">
    <source>
        <dbReference type="EMBL" id="MBB5203502.1"/>
    </source>
</evidence>
<dbReference type="InterPro" id="IPR032534">
    <property type="entry name" value="EcxA_zinc-bd"/>
</dbReference>
<evidence type="ECO:0000259" key="5">
    <source>
        <dbReference type="Pfam" id="PF17162"/>
    </source>
</evidence>
<sequence length="890" mass="96732">MQTSSSSRWALSALTLALAGLSAQAQTPPAAPANGAAAAAAAPKPPADPSAPKPFAEVSKDAKSQDGLFPIWKKDDKVWLEIPRAMLNKPFLFTINVANSLGERGMYASQMGPDTMAEFRLVGRQLQLIALNNKFRAKGEGMASVAQAFSPSLIGSTAVASADHAERKSFLVDASFLLADIPGYGTRLEWAYRLPYGVDKPNSTFAATRADAQLSTLTGRLHFATPRIPAPPLMPSPIPMPTPPQAVPDPRSFFVDFVYNFRALPETLAATRSIDPRLGHFMESYVDLDSDLKPNNRVHLLNRWRLEKADPSAALSEPKQPITYWMDKNIPQRYRKAVEAGILEWNKAFEKIGFKNAVVAKQQPDDADWDNMDASHASIRWFVGADVGFAIGPSHTDPRTGEILDADIGMSDVFARGSRRVIAEDTAAHDHHDHSAHAPLPALSKGWKESSRFAAQCNYAQAASGEMHFALDLLEARGDIAPDSPEAEAFVQAVIKDVIMHEVGHTLGLKHNFKASTTVSFKQLQDKAFTEANGISSSVMDYNAYNLPLKGEKVGSYNNTTLGAYDYWAIEYAYKPLDAATEKQELEKIASRSKDPQLIYADDMDAGVGGPYDGMDPLANRFDLGDDPLGYFKKRLALSKELWARVQDRGFKPGDDPTRARRSLMAGFQQLARGADSAAKYVGGMSASREAPAAGQAAFTPIAPAKQRDALNSLTSGLFSASSFKFRPEFLSNLQVDYNEWERGLPADIGGAVLSLQRAALDRLMGVPTAKRLLDLPGYLSEKERKGAISLAEVYGSIQSAIWSELKSGAEIEGLRRNLQREHLKRVTTLLTKGGPLPADALSLVRWHAKQLQGDLQAAAGKGGSVETRAHVAESLSALTEALRATMSRS</sequence>
<gene>
    <name evidence="6" type="ORF">HNQ51_000795</name>
</gene>
<feature type="compositionally biased region" description="Pro residues" evidence="1">
    <location>
        <begin position="43"/>
        <end position="52"/>
    </location>
</feature>
<organism evidence="6 7">
    <name type="scientific">Inhella inkyongensis</name>
    <dbReference type="NCBI Taxonomy" id="392593"/>
    <lineage>
        <taxon>Bacteria</taxon>
        <taxon>Pseudomonadati</taxon>
        <taxon>Pseudomonadota</taxon>
        <taxon>Betaproteobacteria</taxon>
        <taxon>Burkholderiales</taxon>
        <taxon>Sphaerotilaceae</taxon>
        <taxon>Inhella</taxon>
    </lineage>
</organism>
<feature type="chain" id="PRO_5032876210" description="DUF5117 domain-containing protein" evidence="2">
    <location>
        <begin position="26"/>
        <end position="890"/>
    </location>
</feature>
<feature type="domain" description="EcxA zinc-binding" evidence="3">
    <location>
        <begin position="485"/>
        <end position="807"/>
    </location>
</feature>
<evidence type="ECO:0000256" key="2">
    <source>
        <dbReference type="SAM" id="SignalP"/>
    </source>
</evidence>
<dbReference type="OrthoDB" id="9776599at2"/>
<dbReference type="EMBL" id="JACHHO010000001">
    <property type="protein sequence ID" value="MBB5203502.1"/>
    <property type="molecule type" value="Genomic_DNA"/>
</dbReference>
<evidence type="ECO:0008006" key="8">
    <source>
        <dbReference type="Google" id="ProtNLM"/>
    </source>
</evidence>
<dbReference type="InterPro" id="IPR033413">
    <property type="entry name" value="DUF5117"/>
</dbReference>
<name>A0A840S1V0_9BURK</name>
<dbReference type="Pfam" id="PF16313">
    <property type="entry name" value="DUF4953"/>
    <property type="match status" value="1"/>
</dbReference>
<dbReference type="Gene3D" id="3.40.390.10">
    <property type="entry name" value="Collagenase (Catalytic Domain)"/>
    <property type="match status" value="1"/>
</dbReference>
<dbReference type="RefSeq" id="WP_138857447.1">
    <property type="nucleotide sequence ID" value="NZ_CP040709.1"/>
</dbReference>
<keyword evidence="2" id="KW-0732">Signal</keyword>
<dbReference type="SUPFAM" id="SSF55486">
    <property type="entry name" value="Metalloproteases ('zincins'), catalytic domain"/>
    <property type="match status" value="1"/>
</dbReference>
<feature type="region of interest" description="Disordered" evidence="1">
    <location>
        <begin position="25"/>
        <end position="61"/>
    </location>
</feature>
<dbReference type="GO" id="GO:0008237">
    <property type="term" value="F:metallopeptidase activity"/>
    <property type="evidence" value="ECO:0007669"/>
    <property type="project" value="InterPro"/>
</dbReference>
<proteinExistence type="predicted"/>
<evidence type="ECO:0000259" key="4">
    <source>
        <dbReference type="Pfam" id="PF17148"/>
    </source>
</evidence>